<feature type="transmembrane region" description="Helical" evidence="2">
    <location>
        <begin position="224"/>
        <end position="246"/>
    </location>
</feature>
<feature type="compositionally biased region" description="Low complexity" evidence="1">
    <location>
        <begin position="1"/>
        <end position="19"/>
    </location>
</feature>
<keyword evidence="2" id="KW-0472">Membrane</keyword>
<feature type="transmembrane region" description="Helical" evidence="2">
    <location>
        <begin position="147"/>
        <end position="166"/>
    </location>
</feature>
<feature type="transmembrane region" description="Helical" evidence="2">
    <location>
        <begin position="119"/>
        <end position="141"/>
    </location>
</feature>
<keyword evidence="2" id="KW-0812">Transmembrane</keyword>
<protein>
    <recommendedName>
        <fullName evidence="4">DUF5671 domain-containing protein</fullName>
    </recommendedName>
</protein>
<accession>A0A0F9G469</accession>
<feature type="transmembrane region" description="Helical" evidence="2">
    <location>
        <begin position="72"/>
        <end position="98"/>
    </location>
</feature>
<feature type="transmembrane region" description="Helical" evidence="2">
    <location>
        <begin position="40"/>
        <end position="66"/>
    </location>
</feature>
<sequence length="294" mass="30899">MESTARRGPSSPPGESAPANRAGLELQEKPLAPGLAPRQLLLTIMVIFSLLSIAAGVALLVIAVLNPNPPDWLWGGLGASVGCIFGGGGALIGMWIQYRRKQGAGDLMQQPGRTWLDTLTTGVLLVGLAALTTTAVLWPSLSPHVRFLALVFGGTATLEAAGYFLWRWAVSRAIRRKPGAPGFDPRLVPGAIHMVLGFLAIAAGVALLAYGVLVHGGSYSFGGWMGGALGCIGGGAGLLVGGWFSYRRIEGSDDLMETCSWTWFDWGILGWGLLGLLGIVAGLVLSPWLSWWPT</sequence>
<evidence type="ECO:0008006" key="4">
    <source>
        <dbReference type="Google" id="ProtNLM"/>
    </source>
</evidence>
<gene>
    <name evidence="3" type="ORF">LCGC14_1873640</name>
</gene>
<keyword evidence="2" id="KW-1133">Transmembrane helix</keyword>
<organism evidence="3">
    <name type="scientific">marine sediment metagenome</name>
    <dbReference type="NCBI Taxonomy" id="412755"/>
    <lineage>
        <taxon>unclassified sequences</taxon>
        <taxon>metagenomes</taxon>
        <taxon>ecological metagenomes</taxon>
    </lineage>
</organism>
<reference evidence="3" key="1">
    <citation type="journal article" date="2015" name="Nature">
        <title>Complex archaea that bridge the gap between prokaryotes and eukaryotes.</title>
        <authorList>
            <person name="Spang A."/>
            <person name="Saw J.H."/>
            <person name="Jorgensen S.L."/>
            <person name="Zaremba-Niedzwiedzka K."/>
            <person name="Martijn J."/>
            <person name="Lind A.E."/>
            <person name="van Eijk R."/>
            <person name="Schleper C."/>
            <person name="Guy L."/>
            <person name="Ettema T.J."/>
        </authorList>
    </citation>
    <scope>NUCLEOTIDE SEQUENCE</scope>
</reference>
<evidence type="ECO:0000256" key="1">
    <source>
        <dbReference type="SAM" id="MobiDB-lite"/>
    </source>
</evidence>
<dbReference type="EMBL" id="LAZR01019157">
    <property type="protein sequence ID" value="KKL93544.1"/>
    <property type="molecule type" value="Genomic_DNA"/>
</dbReference>
<comment type="caution">
    <text evidence="3">The sequence shown here is derived from an EMBL/GenBank/DDBJ whole genome shotgun (WGS) entry which is preliminary data.</text>
</comment>
<feature type="region of interest" description="Disordered" evidence="1">
    <location>
        <begin position="1"/>
        <end position="20"/>
    </location>
</feature>
<feature type="transmembrane region" description="Helical" evidence="2">
    <location>
        <begin position="266"/>
        <end position="289"/>
    </location>
</feature>
<evidence type="ECO:0000313" key="3">
    <source>
        <dbReference type="EMBL" id="KKL93544.1"/>
    </source>
</evidence>
<feature type="transmembrane region" description="Helical" evidence="2">
    <location>
        <begin position="187"/>
        <end position="212"/>
    </location>
</feature>
<dbReference type="AlphaFoldDB" id="A0A0F9G469"/>
<evidence type="ECO:0000256" key="2">
    <source>
        <dbReference type="SAM" id="Phobius"/>
    </source>
</evidence>
<name>A0A0F9G469_9ZZZZ</name>
<proteinExistence type="predicted"/>